<dbReference type="Pfam" id="PF00151">
    <property type="entry name" value="Lipase"/>
    <property type="match status" value="1"/>
</dbReference>
<dbReference type="SUPFAM" id="SSF53474">
    <property type="entry name" value="alpha/beta-Hydrolases"/>
    <property type="match status" value="1"/>
</dbReference>
<evidence type="ECO:0000256" key="1">
    <source>
        <dbReference type="ARBA" id="ARBA00004613"/>
    </source>
</evidence>
<dbReference type="Gene3D" id="3.40.50.1820">
    <property type="entry name" value="alpha/beta hydrolase"/>
    <property type="match status" value="1"/>
</dbReference>
<dbReference type="FunFam" id="3.40.50.1820:FF:000076">
    <property type="entry name" value="phospholipase A1"/>
    <property type="match status" value="1"/>
</dbReference>
<dbReference type="GO" id="GO:0005615">
    <property type="term" value="C:extracellular space"/>
    <property type="evidence" value="ECO:0007669"/>
    <property type="project" value="TreeGrafter"/>
</dbReference>
<dbReference type="PANTHER" id="PTHR11610:SF190">
    <property type="entry name" value="VITELLOGENIN-3-LIKE PROTEIN"/>
    <property type="match status" value="1"/>
</dbReference>
<comment type="similarity">
    <text evidence="2 4">Belongs to the AB hydrolase superfamily. Lipase family.</text>
</comment>
<dbReference type="InterPro" id="IPR029058">
    <property type="entry name" value="AB_hydrolase_fold"/>
</dbReference>
<evidence type="ECO:0000256" key="3">
    <source>
        <dbReference type="ARBA" id="ARBA00022525"/>
    </source>
</evidence>
<dbReference type="InterPro" id="IPR033906">
    <property type="entry name" value="Lipase_N"/>
</dbReference>
<evidence type="ECO:0000313" key="7">
    <source>
        <dbReference type="EMBL" id="CAG9861216.1"/>
    </source>
</evidence>
<dbReference type="GO" id="GO:0016298">
    <property type="term" value="F:lipase activity"/>
    <property type="evidence" value="ECO:0007669"/>
    <property type="project" value="InterPro"/>
</dbReference>
<evidence type="ECO:0000256" key="4">
    <source>
        <dbReference type="RuleBase" id="RU004262"/>
    </source>
</evidence>
<dbReference type="PRINTS" id="PR00821">
    <property type="entry name" value="TAGLIPASE"/>
</dbReference>
<feature type="domain" description="Lipase" evidence="6">
    <location>
        <begin position="46"/>
        <end position="330"/>
    </location>
</feature>
<evidence type="ECO:0000256" key="5">
    <source>
        <dbReference type="SAM" id="SignalP"/>
    </source>
</evidence>
<evidence type="ECO:0000259" key="6">
    <source>
        <dbReference type="Pfam" id="PF00151"/>
    </source>
</evidence>
<dbReference type="OrthoDB" id="199913at2759"/>
<dbReference type="InterPro" id="IPR013818">
    <property type="entry name" value="Lipase"/>
</dbReference>
<proteinExistence type="inferred from homology"/>
<keyword evidence="8" id="KW-1185">Reference proteome</keyword>
<dbReference type="AlphaFoldDB" id="A0A9N9TVG0"/>
<feature type="signal peptide" evidence="5">
    <location>
        <begin position="1"/>
        <end position="22"/>
    </location>
</feature>
<evidence type="ECO:0000256" key="2">
    <source>
        <dbReference type="ARBA" id="ARBA00010701"/>
    </source>
</evidence>
<sequence>MKRLISITIILLTTLQSQSISGTNEPGSQEHIKFFFYQDEQGHIKIEDLTSSPAQLSLSLNDVAYYFYSKKNPERGIEIHGGYAKSVHRTYFNASKETVFIIHGWKANRKSVVNSIIKDQILNFHDVNVFVVDWSPVSARNYISAKRSVEKLGEFVANFAKKLRSNSGLKFTRLTLVGHSLGAHIAGCAGKALAGQISKIIGLDPAGPLFSLDNRLNRIDKSDARFVQIIHTNAGKLGFDGQLGHADYYPNGGSSQPGCGFDFTGTCSHSRAYNYYAESLITDKFSSVQCDNYSDFRSEKCDRVTSYMGTLRVDTRAYGKYFLTTNSEIPWARG</sequence>
<dbReference type="GO" id="GO:0016042">
    <property type="term" value="P:lipid catabolic process"/>
    <property type="evidence" value="ECO:0007669"/>
    <property type="project" value="TreeGrafter"/>
</dbReference>
<dbReference type="InterPro" id="IPR000734">
    <property type="entry name" value="TAG_lipase"/>
</dbReference>
<dbReference type="EMBL" id="OU900097">
    <property type="protein sequence ID" value="CAG9861216.1"/>
    <property type="molecule type" value="Genomic_DNA"/>
</dbReference>
<protein>
    <recommendedName>
        <fullName evidence="6">Lipase domain-containing protein</fullName>
    </recommendedName>
</protein>
<dbReference type="InterPro" id="IPR002334">
    <property type="entry name" value="Allerg_PlipaseA1"/>
</dbReference>
<organism evidence="7 8">
    <name type="scientific">Phyllotreta striolata</name>
    <name type="common">Striped flea beetle</name>
    <name type="synonym">Crioceris striolata</name>
    <dbReference type="NCBI Taxonomy" id="444603"/>
    <lineage>
        <taxon>Eukaryota</taxon>
        <taxon>Metazoa</taxon>
        <taxon>Ecdysozoa</taxon>
        <taxon>Arthropoda</taxon>
        <taxon>Hexapoda</taxon>
        <taxon>Insecta</taxon>
        <taxon>Pterygota</taxon>
        <taxon>Neoptera</taxon>
        <taxon>Endopterygota</taxon>
        <taxon>Coleoptera</taxon>
        <taxon>Polyphaga</taxon>
        <taxon>Cucujiformia</taxon>
        <taxon>Chrysomeloidea</taxon>
        <taxon>Chrysomelidae</taxon>
        <taxon>Galerucinae</taxon>
        <taxon>Alticini</taxon>
        <taxon>Phyllotreta</taxon>
    </lineage>
</organism>
<dbReference type="Proteomes" id="UP001153712">
    <property type="component" value="Chromosome 4"/>
</dbReference>
<comment type="subcellular location">
    <subcellularLocation>
        <location evidence="1">Secreted</location>
    </subcellularLocation>
</comment>
<name>A0A9N9TVG0_PHYSR</name>
<dbReference type="CDD" id="cd00707">
    <property type="entry name" value="Pancreat_lipase_like"/>
    <property type="match status" value="1"/>
</dbReference>
<dbReference type="PRINTS" id="PR00825">
    <property type="entry name" value="DOLALLERGEN"/>
</dbReference>
<reference evidence="7" key="1">
    <citation type="submission" date="2022-01" db="EMBL/GenBank/DDBJ databases">
        <authorList>
            <person name="King R."/>
        </authorList>
    </citation>
    <scope>NUCLEOTIDE SEQUENCE</scope>
</reference>
<keyword evidence="3" id="KW-0964">Secreted</keyword>
<evidence type="ECO:0000313" key="8">
    <source>
        <dbReference type="Proteomes" id="UP001153712"/>
    </source>
</evidence>
<accession>A0A9N9TVG0</accession>
<gene>
    <name evidence="7" type="ORF">PHYEVI_LOCUS7559</name>
</gene>
<keyword evidence="5" id="KW-0732">Signal</keyword>
<feature type="chain" id="PRO_5040125925" description="Lipase domain-containing protein" evidence="5">
    <location>
        <begin position="23"/>
        <end position="334"/>
    </location>
</feature>
<dbReference type="PANTHER" id="PTHR11610">
    <property type="entry name" value="LIPASE"/>
    <property type="match status" value="1"/>
</dbReference>